<evidence type="ECO:0000313" key="2">
    <source>
        <dbReference type="Proteomes" id="UP001055439"/>
    </source>
</evidence>
<dbReference type="AlphaFoldDB" id="A0A9E7E9V1"/>
<dbReference type="Proteomes" id="UP001055439">
    <property type="component" value="Chromosome 1"/>
</dbReference>
<accession>A0A9E7E9V1</accession>
<name>A0A9E7E9V1_9LILI</name>
<organism evidence="1 2">
    <name type="scientific">Musa troglodytarum</name>
    <name type="common">fe'i banana</name>
    <dbReference type="NCBI Taxonomy" id="320322"/>
    <lineage>
        <taxon>Eukaryota</taxon>
        <taxon>Viridiplantae</taxon>
        <taxon>Streptophyta</taxon>
        <taxon>Embryophyta</taxon>
        <taxon>Tracheophyta</taxon>
        <taxon>Spermatophyta</taxon>
        <taxon>Magnoliopsida</taxon>
        <taxon>Liliopsida</taxon>
        <taxon>Zingiberales</taxon>
        <taxon>Musaceae</taxon>
        <taxon>Musa</taxon>
    </lineage>
</organism>
<evidence type="ECO:0000313" key="1">
    <source>
        <dbReference type="EMBL" id="URD73042.1"/>
    </source>
</evidence>
<sequence length="144" mass="16209">MVRTSIPAANPPSFPATTSLPSISKLDYGSEPQILCQSSWEAKAVYLLRIGDGLFLVLACCNQIHLIQAFISCLVLFLLICCHLQKLWSRSLLHMMWKCKDNATENKSFAATHYSLRKELSPAQQELRRLQTDMGAIRVIKSNN</sequence>
<reference evidence="1" key="1">
    <citation type="submission" date="2022-05" db="EMBL/GenBank/DDBJ databases">
        <title>The Musa troglodytarum L. genome provides insights into the mechanism of non-climacteric behaviour and enrichment of carotenoids.</title>
        <authorList>
            <person name="Wang J."/>
        </authorList>
    </citation>
    <scope>NUCLEOTIDE SEQUENCE</scope>
    <source>
        <tissue evidence="1">Leaf</tissue>
    </source>
</reference>
<gene>
    <name evidence="1" type="ORF">MUK42_09429</name>
</gene>
<proteinExistence type="predicted"/>
<dbReference type="EMBL" id="CP097502">
    <property type="protein sequence ID" value="URD73042.1"/>
    <property type="molecule type" value="Genomic_DNA"/>
</dbReference>
<protein>
    <submittedName>
        <fullName evidence="1">Uncharacterized protein</fullName>
    </submittedName>
</protein>
<keyword evidence="2" id="KW-1185">Reference proteome</keyword>